<organism evidence="13 14">
    <name type="scientific">Polaribacter gangjinensis</name>
    <dbReference type="NCBI Taxonomy" id="574710"/>
    <lineage>
        <taxon>Bacteria</taxon>
        <taxon>Pseudomonadati</taxon>
        <taxon>Bacteroidota</taxon>
        <taxon>Flavobacteriia</taxon>
        <taxon>Flavobacteriales</taxon>
        <taxon>Flavobacteriaceae</taxon>
    </lineage>
</organism>
<evidence type="ECO:0000256" key="2">
    <source>
        <dbReference type="ARBA" id="ARBA00022475"/>
    </source>
</evidence>
<keyword evidence="2" id="KW-1003">Cell membrane</keyword>
<dbReference type="Gene3D" id="3.10.50.40">
    <property type="match status" value="1"/>
</dbReference>
<dbReference type="Pfam" id="PF13623">
    <property type="entry name" value="SurA_N_2"/>
    <property type="match status" value="1"/>
</dbReference>
<comment type="caution">
    <text evidence="13">The sequence shown here is derived from an EMBL/GenBank/DDBJ whole genome shotgun (WGS) entry which is preliminary data.</text>
</comment>
<dbReference type="Pfam" id="PF13616">
    <property type="entry name" value="Rotamase_3"/>
    <property type="match status" value="1"/>
</dbReference>
<dbReference type="OrthoDB" id="9812372at2"/>
<dbReference type="GO" id="GO:0005886">
    <property type="term" value="C:plasma membrane"/>
    <property type="evidence" value="ECO:0007669"/>
    <property type="project" value="UniProtKB-SubCell"/>
</dbReference>
<dbReference type="InterPro" id="IPR027304">
    <property type="entry name" value="Trigger_fact/SurA_dom_sf"/>
</dbReference>
<dbReference type="InterPro" id="IPR052029">
    <property type="entry name" value="PpiD_chaperone"/>
</dbReference>
<evidence type="ECO:0000256" key="9">
    <source>
        <dbReference type="ARBA" id="ARBA00040743"/>
    </source>
</evidence>
<evidence type="ECO:0000256" key="11">
    <source>
        <dbReference type="PROSITE-ProRule" id="PRU00278"/>
    </source>
</evidence>
<feature type="domain" description="PpiC" evidence="12">
    <location>
        <begin position="333"/>
        <end position="440"/>
    </location>
</feature>
<dbReference type="PROSITE" id="PS50198">
    <property type="entry name" value="PPIC_PPIASE_2"/>
    <property type="match status" value="1"/>
</dbReference>
<accession>A0A2S7WF01</accession>
<evidence type="ECO:0000256" key="5">
    <source>
        <dbReference type="ARBA" id="ARBA00022989"/>
    </source>
</evidence>
<evidence type="ECO:0000313" key="13">
    <source>
        <dbReference type="EMBL" id="PQJ75996.1"/>
    </source>
</evidence>
<dbReference type="InterPro" id="IPR046357">
    <property type="entry name" value="PPIase_dom_sf"/>
</dbReference>
<dbReference type="SUPFAM" id="SSF109998">
    <property type="entry name" value="Triger factor/SurA peptide-binding domain-like"/>
    <property type="match status" value="1"/>
</dbReference>
<evidence type="ECO:0000256" key="8">
    <source>
        <dbReference type="ARBA" id="ARBA00038408"/>
    </source>
</evidence>
<keyword evidence="11" id="KW-0697">Rotamase</keyword>
<evidence type="ECO:0000256" key="7">
    <source>
        <dbReference type="ARBA" id="ARBA00023186"/>
    </source>
</evidence>
<evidence type="ECO:0000256" key="6">
    <source>
        <dbReference type="ARBA" id="ARBA00023136"/>
    </source>
</evidence>
<evidence type="ECO:0000259" key="12">
    <source>
        <dbReference type="PROSITE" id="PS50198"/>
    </source>
</evidence>
<evidence type="ECO:0000256" key="4">
    <source>
        <dbReference type="ARBA" id="ARBA00022692"/>
    </source>
</evidence>
<dbReference type="InterPro" id="IPR000297">
    <property type="entry name" value="PPIase_PpiC"/>
</dbReference>
<protein>
    <recommendedName>
        <fullName evidence="9">Periplasmic chaperone PpiD</fullName>
    </recommendedName>
    <alternativeName>
        <fullName evidence="10">Periplasmic folding chaperone</fullName>
    </alternativeName>
</protein>
<dbReference type="SUPFAM" id="SSF54534">
    <property type="entry name" value="FKBP-like"/>
    <property type="match status" value="1"/>
</dbReference>
<dbReference type="RefSeq" id="WP_105047142.1">
    <property type="nucleotide sequence ID" value="NZ_CP150662.1"/>
</dbReference>
<keyword evidence="6" id="KW-0472">Membrane</keyword>
<keyword evidence="11 13" id="KW-0413">Isomerase</keyword>
<evidence type="ECO:0000313" key="14">
    <source>
        <dbReference type="Proteomes" id="UP000237608"/>
    </source>
</evidence>
<evidence type="ECO:0000256" key="1">
    <source>
        <dbReference type="ARBA" id="ARBA00004382"/>
    </source>
</evidence>
<sequence length="696" mass="77636">MAVLSKIRERSMFLIIIIGLALFAFVLDPSTLGDFFNSSKMNEVGEVNGESITTQEFIQEVEKYKQQVGANVPEMQAVNAVWENIIRKKIYQNQLAEAGITIGEADVWNELVSAPFVQNNPDYQNEAGLFDEQKFKQFLADTKENNKDLWAQWSAYMNQVKENLSTTTYNNLITAGLRASLKEGENEYMYENKKLSAEYVYVPFTSISDSLVKIKKSEVEAYIKDHEADFKVDASVDISYVTFDITPTAADENALKADVASLIEDFKLATNDAIFLSENESDTSLNDVFQFKNQVNAQVSESIFSGAKGDVFGPYNDNGYLKISKITEIAQMPDSVKASHILIPFLGSQRASADVTRTEEDAKKFADSLLTVIKSKKATFETLAKEHSSDKSNADKGGDLDWFNYNTMTPEFRDYTFKGKTGDLGVVKTPFGFHIIKIDQQKNNQNVVKLATLSRKIVPSEATENEVFRNAEEFSLALSNNKKFDDVAKQKNYTAKPAVGIKALDENVPGLGMQRQIVSWAFNKDTKVGDFKRFDLEVKHVVVTLTATQEKGLMSADKAINTVRPILVNEKKAAMLADKLQGSNLQDIAKKNNTNVRSAEGVTLKSPTLSGVGVEPKIVGAMYNAKENKIYNSVVGDRGVYTFKVTKKENPVALPNYEINRSRIADTRKNSTYKMYEAIKKASNIEDNRAAIYSGN</sequence>
<keyword evidence="3" id="KW-0997">Cell inner membrane</keyword>
<dbReference type="PANTHER" id="PTHR47529">
    <property type="entry name" value="PEPTIDYL-PROLYL CIS-TRANS ISOMERASE D"/>
    <property type="match status" value="1"/>
</dbReference>
<keyword evidence="14" id="KW-1185">Reference proteome</keyword>
<dbReference type="EMBL" id="MSCL01000001">
    <property type="protein sequence ID" value="PQJ75996.1"/>
    <property type="molecule type" value="Genomic_DNA"/>
</dbReference>
<dbReference type="AlphaFoldDB" id="A0A2S7WF01"/>
<reference evidence="13 14" key="1">
    <citation type="submission" date="2016-12" db="EMBL/GenBank/DDBJ databases">
        <title>Trade-off between light-utilization and light-protection in marine flavobacteria.</title>
        <authorList>
            <person name="Kumagai Y."/>
            <person name="Yoshizawa S."/>
            <person name="Kogure K."/>
            <person name="Iwasaki W."/>
        </authorList>
    </citation>
    <scope>NUCLEOTIDE SEQUENCE [LARGE SCALE GENOMIC DNA]</scope>
    <source>
        <strain evidence="13 14">KCTC 22729</strain>
    </source>
</reference>
<keyword evidence="4" id="KW-0812">Transmembrane</keyword>
<evidence type="ECO:0000256" key="3">
    <source>
        <dbReference type="ARBA" id="ARBA00022519"/>
    </source>
</evidence>
<evidence type="ECO:0000256" key="10">
    <source>
        <dbReference type="ARBA" id="ARBA00042775"/>
    </source>
</evidence>
<gene>
    <name evidence="13" type="ORF">BTO13_12515</name>
</gene>
<dbReference type="PANTHER" id="PTHR47529:SF1">
    <property type="entry name" value="PERIPLASMIC CHAPERONE PPID"/>
    <property type="match status" value="1"/>
</dbReference>
<dbReference type="Proteomes" id="UP000237608">
    <property type="component" value="Unassembled WGS sequence"/>
</dbReference>
<name>A0A2S7WF01_9FLAO</name>
<keyword evidence="5" id="KW-1133">Transmembrane helix</keyword>
<proteinExistence type="inferred from homology"/>
<comment type="subcellular location">
    <subcellularLocation>
        <location evidence="1">Cell inner membrane</location>
        <topology evidence="1">Single-pass type II membrane protein</topology>
        <orientation evidence="1">Periplasmic side</orientation>
    </subcellularLocation>
</comment>
<comment type="similarity">
    <text evidence="8">Belongs to the PpiD chaperone family.</text>
</comment>
<dbReference type="GO" id="GO:0003755">
    <property type="term" value="F:peptidyl-prolyl cis-trans isomerase activity"/>
    <property type="evidence" value="ECO:0007669"/>
    <property type="project" value="UniProtKB-KW"/>
</dbReference>
<keyword evidence="7" id="KW-0143">Chaperone</keyword>